<reference evidence="11" key="1">
    <citation type="submission" date="2020-11" db="EMBL/GenBank/DDBJ databases">
        <title>Halonatronomonas betainensis gen. nov., sp. nov. a novel haloalkaliphilic representative of the family Halanaerobiacae capable of betaine degradation.</title>
        <authorList>
            <person name="Boltyanskaya Y."/>
            <person name="Kevbrin V."/>
            <person name="Detkova E."/>
            <person name="Grouzdev D.S."/>
            <person name="Koziaeva V."/>
            <person name="Zhilina T."/>
        </authorList>
    </citation>
    <scope>NUCLEOTIDE SEQUENCE</scope>
    <source>
        <strain evidence="11">Z-7014</strain>
    </source>
</reference>
<dbReference type="PIRSF" id="PIRSF001549">
    <property type="entry name" value="His-tRNA_synth"/>
    <property type="match status" value="1"/>
</dbReference>
<comment type="function">
    <text evidence="7 8">Required for the first step of histidine biosynthesis. May allow the feedback regulation of ATP phosphoribosyltransferase activity by histidine.</text>
</comment>
<comment type="subcellular location">
    <subcellularLocation>
        <location evidence="1 8">Cytoplasm</location>
    </subcellularLocation>
</comment>
<comment type="similarity">
    <text evidence="3 8">Belongs to the class-II aminoacyl-tRNA synthetase family. HisZ subfamily.</text>
</comment>
<keyword evidence="11" id="KW-0328">Glycosyltransferase</keyword>
<feature type="binding site" evidence="9">
    <location>
        <begin position="81"/>
        <end position="83"/>
    </location>
    <ligand>
        <name>L-histidine</name>
        <dbReference type="ChEBI" id="CHEBI:57595"/>
    </ligand>
</feature>
<evidence type="ECO:0000256" key="3">
    <source>
        <dbReference type="ARBA" id="ARBA00005539"/>
    </source>
</evidence>
<feature type="binding site" evidence="9">
    <location>
        <position position="265"/>
    </location>
    <ligand>
        <name>L-histidine</name>
        <dbReference type="ChEBI" id="CHEBI:57595"/>
    </ligand>
</feature>
<dbReference type="GO" id="GO:0005737">
    <property type="term" value="C:cytoplasm"/>
    <property type="evidence" value="ECO:0007669"/>
    <property type="project" value="UniProtKB-SubCell"/>
</dbReference>
<proteinExistence type="inferred from homology"/>
<dbReference type="AlphaFoldDB" id="A0A931FBL1"/>
<dbReference type="GO" id="GO:0016757">
    <property type="term" value="F:glycosyltransferase activity"/>
    <property type="evidence" value="ECO:0007669"/>
    <property type="project" value="UniProtKB-KW"/>
</dbReference>
<dbReference type="InterPro" id="IPR045864">
    <property type="entry name" value="aa-tRNA-synth_II/BPL/LPL"/>
</dbReference>
<dbReference type="CDD" id="cd00773">
    <property type="entry name" value="HisRS-like_core"/>
    <property type="match status" value="1"/>
</dbReference>
<evidence type="ECO:0000259" key="10">
    <source>
        <dbReference type="PROSITE" id="PS50862"/>
    </source>
</evidence>
<dbReference type="GO" id="GO:0140096">
    <property type="term" value="F:catalytic activity, acting on a protein"/>
    <property type="evidence" value="ECO:0007669"/>
    <property type="project" value="UniProtKB-ARBA"/>
</dbReference>
<evidence type="ECO:0000256" key="2">
    <source>
        <dbReference type="ARBA" id="ARBA00004667"/>
    </source>
</evidence>
<evidence type="ECO:0000256" key="8">
    <source>
        <dbReference type="HAMAP-Rule" id="MF_00125"/>
    </source>
</evidence>
<evidence type="ECO:0000313" key="12">
    <source>
        <dbReference type="Proteomes" id="UP000621436"/>
    </source>
</evidence>
<dbReference type="HAMAP" id="MF_00125">
    <property type="entry name" value="HisZ"/>
    <property type="match status" value="1"/>
</dbReference>
<keyword evidence="11" id="KW-0808">Transferase</keyword>
<dbReference type="InterPro" id="IPR006195">
    <property type="entry name" value="aa-tRNA-synth_II"/>
</dbReference>
<dbReference type="Gene3D" id="3.30.930.10">
    <property type="entry name" value="Bira Bifunctional Protein, Domain 2"/>
    <property type="match status" value="1"/>
</dbReference>
<comment type="subunit">
    <text evidence="4 8">Heteromultimer composed of HisG and HisZ subunits.</text>
</comment>
<dbReference type="PANTHER" id="PTHR43707:SF1">
    <property type="entry name" value="HISTIDINE--TRNA LIGASE, MITOCHONDRIAL-RELATED"/>
    <property type="match status" value="1"/>
</dbReference>
<evidence type="ECO:0000256" key="7">
    <source>
        <dbReference type="ARBA" id="ARBA00025246"/>
    </source>
</evidence>
<keyword evidence="8" id="KW-0028">Amino-acid biosynthesis</keyword>
<dbReference type="GO" id="GO:0000105">
    <property type="term" value="P:L-histidine biosynthetic process"/>
    <property type="evidence" value="ECO:0007669"/>
    <property type="project" value="UniProtKB-UniRule"/>
</dbReference>
<dbReference type="InterPro" id="IPR041715">
    <property type="entry name" value="HisRS-like_core"/>
</dbReference>
<keyword evidence="8" id="KW-0368">Histidine biosynthesis</keyword>
<feature type="binding site" evidence="9">
    <location>
        <position position="125"/>
    </location>
    <ligand>
        <name>L-histidine</name>
        <dbReference type="ChEBI" id="CHEBI:57595"/>
    </ligand>
</feature>
<evidence type="ECO:0000313" key="11">
    <source>
        <dbReference type="EMBL" id="MBF8438087.1"/>
    </source>
</evidence>
<feature type="domain" description="Aminoacyl-transfer RNA synthetases class-II family profile" evidence="10">
    <location>
        <begin position="26"/>
        <end position="320"/>
    </location>
</feature>
<feature type="binding site" evidence="9">
    <location>
        <position position="129"/>
    </location>
    <ligand>
        <name>L-histidine</name>
        <dbReference type="ChEBI" id="CHEBI:57595"/>
    </ligand>
</feature>
<dbReference type="RefSeq" id="WP_270455184.1">
    <property type="nucleotide sequence ID" value="NZ_JADPIE010000009.1"/>
</dbReference>
<keyword evidence="12" id="KW-1185">Reference proteome</keyword>
<dbReference type="Proteomes" id="UP000621436">
    <property type="component" value="Unassembled WGS sequence"/>
</dbReference>
<name>A0A931FBL1_9FIRM</name>
<comment type="pathway">
    <text evidence="2 8">Amino-acid biosynthesis; L-histidine biosynthesis; L-histidine from 5-phospho-alpha-D-ribose 1-diphosphate: step 1/9.</text>
</comment>
<sequence length="414" mass="47292">MELKFNGLPEGMAFYMPEKARSLDLLKNTGQNILESFGYEPLYVPALLPYSLVCSGVEKEKVKNYYKLIDYQGDILVLRPEMTSAIASLVAREQDNITFPARFYYYSSVYRHETTQSGKDREIYQLGAERFGGSEDADIEILLLIQKIIEAAGLDDFQVEVGNISFLEEVFVSLDLEQNLVKKLKVKLASRDLVGYRNICLELEKDKKDKLLKLLELRGGPEIFAKAEKIIGSNNKSLEHLKKIYSSLKLINMAERINFDLTLMRNLDYYTGIVFEVMSPNLGYNICGGGRYDKLLSRFGVESIPAVGFAIGMERLRLAVNGGQSLDRSSKIKIYLEDVNDLDKSFELIDELQDKGFETLIEYENLKVDNIDADEIIIKIDDIFAVFIEKEERNFERIAEVLEYVRTELENSNA</sequence>
<comment type="miscellaneous">
    <text evidence="8">This function is generally fulfilled by the C-terminal part of HisG, which is missing in some bacteria such as this one.</text>
</comment>
<evidence type="ECO:0000256" key="1">
    <source>
        <dbReference type="ARBA" id="ARBA00004496"/>
    </source>
</evidence>
<dbReference type="Pfam" id="PF13393">
    <property type="entry name" value="tRNA-synt_His"/>
    <property type="match status" value="1"/>
</dbReference>
<comment type="caution">
    <text evidence="11">The sequence shown here is derived from an EMBL/GenBank/DDBJ whole genome shotgun (WGS) entry which is preliminary data.</text>
</comment>
<evidence type="ECO:0000256" key="5">
    <source>
        <dbReference type="ARBA" id="ARBA00020397"/>
    </source>
</evidence>
<evidence type="ECO:0000256" key="4">
    <source>
        <dbReference type="ARBA" id="ARBA00011496"/>
    </source>
</evidence>
<dbReference type="GO" id="GO:0006427">
    <property type="term" value="P:histidyl-tRNA aminoacylation"/>
    <property type="evidence" value="ECO:0007669"/>
    <property type="project" value="TreeGrafter"/>
</dbReference>
<protein>
    <recommendedName>
        <fullName evidence="5 8">ATP phosphoribosyltransferase regulatory subunit</fullName>
    </recommendedName>
</protein>
<feature type="binding site" evidence="9">
    <location>
        <begin position="269"/>
        <end position="270"/>
    </location>
    <ligand>
        <name>L-histidine</name>
        <dbReference type="ChEBI" id="CHEBI:57595"/>
    </ligand>
</feature>
<feature type="binding site" evidence="9">
    <location>
        <position position="111"/>
    </location>
    <ligand>
        <name>L-histidine</name>
        <dbReference type="ChEBI" id="CHEBI:57595"/>
    </ligand>
</feature>
<dbReference type="GO" id="GO:0004821">
    <property type="term" value="F:histidine-tRNA ligase activity"/>
    <property type="evidence" value="ECO:0007669"/>
    <property type="project" value="TreeGrafter"/>
</dbReference>
<evidence type="ECO:0000256" key="6">
    <source>
        <dbReference type="ARBA" id="ARBA00022490"/>
    </source>
</evidence>
<organism evidence="11 12">
    <name type="scientific">Halonatronomonas betaini</name>
    <dbReference type="NCBI Taxonomy" id="2778430"/>
    <lineage>
        <taxon>Bacteria</taxon>
        <taxon>Bacillati</taxon>
        <taxon>Bacillota</taxon>
        <taxon>Clostridia</taxon>
        <taxon>Halanaerobiales</taxon>
        <taxon>Halarsenatibacteraceae</taxon>
        <taxon>Halonatronomonas</taxon>
    </lineage>
</organism>
<gene>
    <name evidence="8" type="primary">hisZ</name>
    <name evidence="11" type="ORF">I0Q91_13425</name>
</gene>
<dbReference type="PANTHER" id="PTHR43707">
    <property type="entry name" value="HISTIDYL-TRNA SYNTHETASE"/>
    <property type="match status" value="1"/>
</dbReference>
<dbReference type="SUPFAM" id="SSF55681">
    <property type="entry name" value="Class II aaRS and biotin synthetases"/>
    <property type="match status" value="1"/>
</dbReference>
<dbReference type="PROSITE" id="PS50862">
    <property type="entry name" value="AA_TRNA_LIGASE_II"/>
    <property type="match status" value="1"/>
</dbReference>
<dbReference type="EMBL" id="JADPIE010000009">
    <property type="protein sequence ID" value="MBF8438087.1"/>
    <property type="molecule type" value="Genomic_DNA"/>
</dbReference>
<accession>A0A931FBL1</accession>
<dbReference type="InterPro" id="IPR004517">
    <property type="entry name" value="HisZ"/>
</dbReference>
<dbReference type="InterPro" id="IPR004516">
    <property type="entry name" value="HisRS/HisZ"/>
</dbReference>
<evidence type="ECO:0000256" key="9">
    <source>
        <dbReference type="PIRSR" id="PIRSR001549-1"/>
    </source>
</evidence>
<keyword evidence="6 8" id="KW-0963">Cytoplasm</keyword>